<feature type="domain" description="YdbS-like PH" evidence="2">
    <location>
        <begin position="394"/>
        <end position="465"/>
    </location>
</feature>
<dbReference type="PANTHER" id="PTHR34473:SF2">
    <property type="entry name" value="UPF0699 TRANSMEMBRANE PROTEIN YDBT"/>
    <property type="match status" value="1"/>
</dbReference>
<feature type="transmembrane region" description="Helical" evidence="1">
    <location>
        <begin position="171"/>
        <end position="191"/>
    </location>
</feature>
<reference evidence="3" key="1">
    <citation type="submission" date="2023-07" db="EMBL/GenBank/DDBJ databases">
        <title>Sequencing the genomes of 1000 actinobacteria strains.</title>
        <authorList>
            <person name="Klenk H.-P."/>
        </authorList>
    </citation>
    <scope>NUCLEOTIDE SEQUENCE</scope>
    <source>
        <strain evidence="3">DSM 44707</strain>
    </source>
</reference>
<feature type="transmembrane region" description="Helical" evidence="1">
    <location>
        <begin position="348"/>
        <end position="371"/>
    </location>
</feature>
<dbReference type="InterPro" id="IPR005182">
    <property type="entry name" value="YdbS-like_PH"/>
</dbReference>
<keyword evidence="4" id="KW-1185">Reference proteome</keyword>
<accession>A0AAE3YN41</accession>
<dbReference type="AlphaFoldDB" id="A0AAE3YN41"/>
<comment type="caution">
    <text evidence="3">The sequence shown here is derived from an EMBL/GenBank/DDBJ whole genome shotgun (WGS) entry which is preliminary data.</text>
</comment>
<feature type="transmembrane region" description="Helical" evidence="1">
    <location>
        <begin position="211"/>
        <end position="237"/>
    </location>
</feature>
<organism evidence="3 4">
    <name type="scientific">Catenuloplanes atrovinosus</name>
    <dbReference type="NCBI Taxonomy" id="137266"/>
    <lineage>
        <taxon>Bacteria</taxon>
        <taxon>Bacillati</taxon>
        <taxon>Actinomycetota</taxon>
        <taxon>Actinomycetes</taxon>
        <taxon>Micromonosporales</taxon>
        <taxon>Micromonosporaceae</taxon>
        <taxon>Catenuloplanes</taxon>
    </lineage>
</organism>
<keyword evidence="1" id="KW-0812">Transmembrane</keyword>
<dbReference type="PIRSF" id="PIRSF026631">
    <property type="entry name" value="UCP026631"/>
    <property type="match status" value="1"/>
</dbReference>
<sequence length="498" mass="54316">MSDWRRLSTRLVAVDLIRAVLSSVPGYLGIVVFGDDGPVWPLVGASVAGVLQALFDLVRVLTTRYRVLDDRVELHSGLLARRRRTVARDRIRSVDTTAKLLHRPFGLRVVRIGTGEQQSSFTLDALDHRAATGLQRDLLHQPDPDAGADAVPEPEGDVIVRLRPAWVLINAVRVWAVLAAVGPVFGAYWFLRLFGVDLLDTGERIYAALGLGPVATAALVLAVAYPAGVALQAGAFLAENWRFTLVRDGHTLITRRGLLDTHTAQRDDRRVRGLAFREPLLWRPLRLTETLLITTGLRGVGEAGSATLLPRVRRAEARAVAARVLPDGHRPLEASPHRHPRGALTRRLIRAVAGPMIMSGVLFGFGLSGAIPDRWWPLPLTLLPLTLVLAVAGYRALGHAVAGPYLVLRRGALTRLTVALRRDAVIGWTLRQSLFQRWGGRITIGVSTAAGDRFYHTEDAGTDQAIAFIRQATPELAAQFAECVQAERNTPSEAATTC</sequence>
<evidence type="ECO:0000313" key="3">
    <source>
        <dbReference type="EMBL" id="MDR7275401.1"/>
    </source>
</evidence>
<evidence type="ECO:0000313" key="4">
    <source>
        <dbReference type="Proteomes" id="UP001183643"/>
    </source>
</evidence>
<keyword evidence="1" id="KW-1133">Transmembrane helix</keyword>
<dbReference type="Proteomes" id="UP001183643">
    <property type="component" value="Unassembled WGS sequence"/>
</dbReference>
<dbReference type="EMBL" id="JAVDYB010000001">
    <property type="protein sequence ID" value="MDR7275401.1"/>
    <property type="molecule type" value="Genomic_DNA"/>
</dbReference>
<dbReference type="RefSeq" id="WP_310366306.1">
    <property type="nucleotide sequence ID" value="NZ_JAVDYB010000001.1"/>
</dbReference>
<name>A0AAE3YN41_9ACTN</name>
<feature type="transmembrane region" description="Helical" evidence="1">
    <location>
        <begin position="12"/>
        <end position="33"/>
    </location>
</feature>
<feature type="transmembrane region" description="Helical" evidence="1">
    <location>
        <begin position="383"/>
        <end position="408"/>
    </location>
</feature>
<protein>
    <submittedName>
        <fullName evidence="3">Membrane protein</fullName>
    </submittedName>
</protein>
<feature type="domain" description="YdbS-like PH" evidence="2">
    <location>
        <begin position="62"/>
        <end position="127"/>
    </location>
</feature>
<gene>
    <name evidence="3" type="ORF">J2S41_002179</name>
</gene>
<evidence type="ECO:0000259" key="2">
    <source>
        <dbReference type="Pfam" id="PF03703"/>
    </source>
</evidence>
<dbReference type="InterPro" id="IPR014529">
    <property type="entry name" value="UCP026631"/>
</dbReference>
<dbReference type="Pfam" id="PF03703">
    <property type="entry name" value="bPH_2"/>
    <property type="match status" value="2"/>
</dbReference>
<feature type="transmembrane region" description="Helical" evidence="1">
    <location>
        <begin position="39"/>
        <end position="58"/>
    </location>
</feature>
<proteinExistence type="predicted"/>
<dbReference type="PANTHER" id="PTHR34473">
    <property type="entry name" value="UPF0699 TRANSMEMBRANE PROTEIN YDBS"/>
    <property type="match status" value="1"/>
</dbReference>
<keyword evidence="1" id="KW-0472">Membrane</keyword>
<evidence type="ECO:0000256" key="1">
    <source>
        <dbReference type="SAM" id="Phobius"/>
    </source>
</evidence>